<keyword evidence="4" id="KW-0378">Hydrolase</keyword>
<feature type="active site" description="Proton acceptor" evidence="8">
    <location>
        <position position="181"/>
    </location>
</feature>
<keyword evidence="3 9" id="KW-0479">Metal-binding</keyword>
<dbReference type="STRING" id="419481.SAMN05216233_111103"/>
<accession>A0A1G5GSP6</accession>
<dbReference type="NCBIfam" id="NF009920">
    <property type="entry name" value="PRK13381.1"/>
    <property type="match status" value="1"/>
</dbReference>
<evidence type="ECO:0000256" key="1">
    <source>
        <dbReference type="ARBA" id="ARBA00009692"/>
    </source>
</evidence>
<protein>
    <recommendedName>
        <fullName evidence="7">Peptidase T</fullName>
        <ecNumber evidence="7">3.4.11.4</ecNumber>
    </recommendedName>
</protein>
<name>A0A1G5GSP6_9BACT</name>
<dbReference type="GO" id="GO:0005829">
    <property type="term" value="C:cytosol"/>
    <property type="evidence" value="ECO:0007669"/>
    <property type="project" value="TreeGrafter"/>
</dbReference>
<dbReference type="InterPro" id="IPR002933">
    <property type="entry name" value="Peptidase_M20"/>
</dbReference>
<feature type="binding site" evidence="9">
    <location>
        <position position="204"/>
    </location>
    <ligand>
        <name>Zn(2+)</name>
        <dbReference type="ChEBI" id="CHEBI:29105"/>
        <label>1</label>
    </ligand>
</feature>
<feature type="binding site" evidence="9">
    <location>
        <position position="387"/>
    </location>
    <ligand>
        <name>Zn(2+)</name>
        <dbReference type="ChEBI" id="CHEBI:29105"/>
        <label>2</label>
    </ligand>
</feature>
<dbReference type="RefSeq" id="WP_092211659.1">
    <property type="nucleotide sequence ID" value="NZ_FMUX01000011.1"/>
</dbReference>
<dbReference type="SUPFAM" id="SSF55031">
    <property type="entry name" value="Bacterial exopeptidase dimerisation domain"/>
    <property type="match status" value="1"/>
</dbReference>
<evidence type="ECO:0000313" key="12">
    <source>
        <dbReference type="Proteomes" id="UP000198870"/>
    </source>
</evidence>
<dbReference type="InterPro" id="IPR011650">
    <property type="entry name" value="Peptidase_M20_dimer"/>
</dbReference>
<dbReference type="GO" id="GO:0006508">
    <property type="term" value="P:proteolysis"/>
    <property type="evidence" value="ECO:0007669"/>
    <property type="project" value="UniProtKB-UniRule"/>
</dbReference>
<feature type="binding site" evidence="9">
    <location>
        <position position="147"/>
    </location>
    <ligand>
        <name>Zn(2+)</name>
        <dbReference type="ChEBI" id="CHEBI:29105"/>
        <label>2</label>
    </ligand>
</feature>
<gene>
    <name evidence="11" type="ORF">SAMN05216233_111103</name>
</gene>
<dbReference type="EMBL" id="FMUX01000011">
    <property type="protein sequence ID" value="SCY54431.1"/>
    <property type="molecule type" value="Genomic_DNA"/>
</dbReference>
<dbReference type="InterPro" id="IPR010161">
    <property type="entry name" value="Peptidase_M20B"/>
</dbReference>
<dbReference type="Pfam" id="PF07687">
    <property type="entry name" value="M20_dimer"/>
    <property type="match status" value="1"/>
</dbReference>
<evidence type="ECO:0000256" key="9">
    <source>
        <dbReference type="PIRSR" id="PIRSR037215-2"/>
    </source>
</evidence>
<dbReference type="GO" id="GO:0008270">
    <property type="term" value="F:zinc ion binding"/>
    <property type="evidence" value="ECO:0007669"/>
    <property type="project" value="InterPro"/>
</dbReference>
<feature type="binding site" evidence="9">
    <location>
        <position position="84"/>
    </location>
    <ligand>
        <name>Zn(2+)</name>
        <dbReference type="ChEBI" id="CHEBI:29105"/>
        <label>1</label>
    </ligand>
</feature>
<organism evidence="11 12">
    <name type="scientific">Desulfoluna spongiiphila</name>
    <dbReference type="NCBI Taxonomy" id="419481"/>
    <lineage>
        <taxon>Bacteria</taxon>
        <taxon>Pseudomonadati</taxon>
        <taxon>Thermodesulfobacteriota</taxon>
        <taxon>Desulfobacteria</taxon>
        <taxon>Desulfobacterales</taxon>
        <taxon>Desulfolunaceae</taxon>
        <taxon>Desulfoluna</taxon>
    </lineage>
</organism>
<dbReference type="PIRSF" id="PIRSF037215">
    <property type="entry name" value="Peptidase_M20B"/>
    <property type="match status" value="1"/>
</dbReference>
<dbReference type="PANTHER" id="PTHR42994:SF1">
    <property type="entry name" value="PEPTIDASE T"/>
    <property type="match status" value="1"/>
</dbReference>
<dbReference type="InterPro" id="IPR001261">
    <property type="entry name" value="ArgE/DapE_CS"/>
</dbReference>
<keyword evidence="12" id="KW-1185">Reference proteome</keyword>
<comment type="cofactor">
    <cofactor evidence="9">
        <name>Zn(2+)</name>
        <dbReference type="ChEBI" id="CHEBI:29105"/>
    </cofactor>
    <text evidence="9">Binds 2 Zn(2+) ions per subunit.</text>
</comment>
<evidence type="ECO:0000256" key="6">
    <source>
        <dbReference type="ARBA" id="ARBA00023049"/>
    </source>
</evidence>
<dbReference type="GO" id="GO:0008237">
    <property type="term" value="F:metallopeptidase activity"/>
    <property type="evidence" value="ECO:0007669"/>
    <property type="project" value="UniProtKB-KW"/>
</dbReference>
<dbReference type="GO" id="GO:0045148">
    <property type="term" value="F:tripeptide aminopeptidase activity"/>
    <property type="evidence" value="ECO:0007669"/>
    <property type="project" value="UniProtKB-UniRule"/>
</dbReference>
<dbReference type="Gene3D" id="3.40.630.10">
    <property type="entry name" value="Zn peptidases"/>
    <property type="match status" value="1"/>
</dbReference>
<feature type="active site" evidence="8">
    <location>
        <position position="86"/>
    </location>
</feature>
<dbReference type="OrthoDB" id="9804934at2"/>
<dbReference type="Pfam" id="PF01546">
    <property type="entry name" value="Peptidase_M20"/>
    <property type="match status" value="1"/>
</dbReference>
<dbReference type="InterPro" id="IPR036264">
    <property type="entry name" value="Bact_exopeptidase_dim_dom"/>
</dbReference>
<dbReference type="SUPFAM" id="SSF53187">
    <property type="entry name" value="Zn-dependent exopeptidases"/>
    <property type="match status" value="1"/>
</dbReference>
<dbReference type="PROSITE" id="PS00759">
    <property type="entry name" value="ARGE_DAPE_CPG2_2"/>
    <property type="match status" value="1"/>
</dbReference>
<keyword evidence="11" id="KW-0031">Aminopeptidase</keyword>
<dbReference type="NCBIfam" id="NF003976">
    <property type="entry name" value="PRK05469.1"/>
    <property type="match status" value="1"/>
</dbReference>
<dbReference type="AlphaFoldDB" id="A0A1G5GSP6"/>
<evidence type="ECO:0000256" key="4">
    <source>
        <dbReference type="ARBA" id="ARBA00022801"/>
    </source>
</evidence>
<dbReference type="NCBIfam" id="TIGR01882">
    <property type="entry name" value="peptidase-T"/>
    <property type="match status" value="1"/>
</dbReference>
<keyword evidence="6" id="KW-0482">Metalloprotease</keyword>
<evidence type="ECO:0000256" key="2">
    <source>
        <dbReference type="ARBA" id="ARBA00022670"/>
    </source>
</evidence>
<sequence>MSETRINTLEERFVRYCKVDTQSDSTSPTAPSTPCQLDLSRMMVEELKNVGIEDACLTDYGAVFGTLPGNVKDKKIPTIAFVAHVDTAPSFHAEGVKPIVHHNWDGNTIVLPDDPAVVIDPEENPHLKGKKGEDIVTASGTTLLGADDKAGIAIIMGLIDYLNEHPEIPRGDVRICFTPDEEIGRGVSDALMKDIHADFAYTLDGENPGDLVAETFSADQAEVNIKGVSIHTCCAKDRLVNALYLASKIIELLPKHRLSPESTEGREGFIFTESISGNAAEVTLKLNLRDFELEGLEDQAKLLQETCALVAKTEPRARITCNIRPEYRNMRYWLENDMRPADIAKKAYIDEGFIPNMLAFRGGTDGSLMTEKGIPTPNIFCGMQNPHGPMEWVSLQDMEKAMLICARVVGYWAE</sequence>
<feature type="domain" description="Peptidase M20 dimerisation" evidence="10">
    <location>
        <begin position="215"/>
        <end position="312"/>
    </location>
</feature>
<dbReference type="PANTHER" id="PTHR42994">
    <property type="entry name" value="PEPTIDASE T"/>
    <property type="match status" value="1"/>
</dbReference>
<evidence type="ECO:0000256" key="7">
    <source>
        <dbReference type="NCBIfam" id="TIGR01882"/>
    </source>
</evidence>
<reference evidence="11 12" key="1">
    <citation type="submission" date="2016-10" db="EMBL/GenBank/DDBJ databases">
        <authorList>
            <person name="de Groot N.N."/>
        </authorList>
    </citation>
    <scope>NUCLEOTIDE SEQUENCE [LARGE SCALE GENOMIC DNA]</scope>
    <source>
        <strain evidence="11 12">AA1</strain>
    </source>
</reference>
<evidence type="ECO:0000256" key="3">
    <source>
        <dbReference type="ARBA" id="ARBA00022723"/>
    </source>
</evidence>
<dbReference type="EC" id="3.4.11.4" evidence="7"/>
<dbReference type="Gene3D" id="3.30.70.360">
    <property type="match status" value="1"/>
</dbReference>
<dbReference type="Proteomes" id="UP000198870">
    <property type="component" value="Unassembled WGS sequence"/>
</dbReference>
<comment type="similarity">
    <text evidence="1">Belongs to the peptidase M20B family.</text>
</comment>
<dbReference type="PROSITE" id="PS00758">
    <property type="entry name" value="ARGE_DAPE_CPG2_1"/>
    <property type="match status" value="1"/>
</dbReference>
<feature type="binding site" evidence="9">
    <location>
        <position position="147"/>
    </location>
    <ligand>
        <name>Zn(2+)</name>
        <dbReference type="ChEBI" id="CHEBI:29105"/>
        <label>1</label>
    </ligand>
</feature>
<evidence type="ECO:0000313" key="11">
    <source>
        <dbReference type="EMBL" id="SCY54431.1"/>
    </source>
</evidence>
<keyword evidence="2" id="KW-0645">Protease</keyword>
<evidence type="ECO:0000256" key="8">
    <source>
        <dbReference type="PIRSR" id="PIRSR037215-1"/>
    </source>
</evidence>
<proteinExistence type="inferred from homology"/>
<dbReference type="GO" id="GO:0006518">
    <property type="term" value="P:peptide metabolic process"/>
    <property type="evidence" value="ECO:0007669"/>
    <property type="project" value="InterPro"/>
</dbReference>
<evidence type="ECO:0000256" key="5">
    <source>
        <dbReference type="ARBA" id="ARBA00022833"/>
    </source>
</evidence>
<evidence type="ECO:0000259" key="10">
    <source>
        <dbReference type="Pfam" id="PF07687"/>
    </source>
</evidence>
<keyword evidence="5 9" id="KW-0862">Zinc</keyword>
<feature type="binding site" evidence="9">
    <location>
        <position position="182"/>
    </location>
    <ligand>
        <name>Zn(2+)</name>
        <dbReference type="ChEBI" id="CHEBI:29105"/>
        <label>2</label>
    </ligand>
</feature>